<protein>
    <submittedName>
        <fullName evidence="3">Arylamine N-acetyltransferase</fullName>
    </submittedName>
</protein>
<evidence type="ECO:0000313" key="4">
    <source>
        <dbReference type="Proteomes" id="UP000199052"/>
    </source>
</evidence>
<dbReference type="Proteomes" id="UP000199052">
    <property type="component" value="Unassembled WGS sequence"/>
</dbReference>
<dbReference type="Gene3D" id="3.30.2140.10">
    <property type="entry name" value="Arylamine N-acetyltransferase"/>
    <property type="match status" value="1"/>
</dbReference>
<evidence type="ECO:0000256" key="1">
    <source>
        <dbReference type="ARBA" id="ARBA00006547"/>
    </source>
</evidence>
<dbReference type="Pfam" id="PF00797">
    <property type="entry name" value="Acetyltransf_2"/>
    <property type="match status" value="1"/>
</dbReference>
<reference evidence="2 5" key="2">
    <citation type="submission" date="2020-07" db="EMBL/GenBank/DDBJ databases">
        <title>Sequencing the genomes of 1000 actinobacteria strains.</title>
        <authorList>
            <person name="Klenk H.-P."/>
        </authorList>
    </citation>
    <scope>NUCLEOTIDE SEQUENCE [LARGE SCALE GENOMIC DNA]</scope>
    <source>
        <strain evidence="2 5">DSM 45117</strain>
    </source>
</reference>
<dbReference type="PANTHER" id="PTHR11786">
    <property type="entry name" value="N-HYDROXYARYLAMINE O-ACETYLTRANSFERASE"/>
    <property type="match status" value="1"/>
</dbReference>
<name>A0A1I2ZLE2_9ACTN</name>
<reference evidence="3 4" key="1">
    <citation type="submission" date="2016-10" db="EMBL/GenBank/DDBJ databases">
        <authorList>
            <person name="de Groot N.N."/>
        </authorList>
    </citation>
    <scope>NUCLEOTIDE SEQUENCE [LARGE SCALE GENOMIC DNA]</scope>
    <source>
        <strain evidence="3 4">CPCC 202808</strain>
    </source>
</reference>
<keyword evidence="5" id="KW-1185">Reference proteome</keyword>
<dbReference type="PANTHER" id="PTHR11786:SF0">
    <property type="entry name" value="ARYLAMINE N-ACETYLTRANSFERASE 4-RELATED"/>
    <property type="match status" value="1"/>
</dbReference>
<organism evidence="3 4">
    <name type="scientific">Actinopolymorpha cephalotaxi</name>
    <dbReference type="NCBI Taxonomy" id="504797"/>
    <lineage>
        <taxon>Bacteria</taxon>
        <taxon>Bacillati</taxon>
        <taxon>Actinomycetota</taxon>
        <taxon>Actinomycetes</taxon>
        <taxon>Propionibacteriales</taxon>
        <taxon>Actinopolymorphaceae</taxon>
        <taxon>Actinopolymorpha</taxon>
    </lineage>
</organism>
<evidence type="ECO:0000313" key="5">
    <source>
        <dbReference type="Proteomes" id="UP000533017"/>
    </source>
</evidence>
<dbReference type="Gene3D" id="2.40.128.150">
    <property type="entry name" value="Cysteine proteinases"/>
    <property type="match status" value="1"/>
</dbReference>
<accession>A0A1I2ZLE2</accession>
<dbReference type="SUPFAM" id="SSF54001">
    <property type="entry name" value="Cysteine proteinases"/>
    <property type="match status" value="1"/>
</dbReference>
<dbReference type="EMBL" id="FOOI01000016">
    <property type="protein sequence ID" value="SFH38692.1"/>
    <property type="molecule type" value="Genomic_DNA"/>
</dbReference>
<evidence type="ECO:0000313" key="3">
    <source>
        <dbReference type="EMBL" id="SFH38692.1"/>
    </source>
</evidence>
<dbReference type="STRING" id="504797.SAMN05421678_116182"/>
<dbReference type="Proteomes" id="UP000533017">
    <property type="component" value="Unassembled WGS sequence"/>
</dbReference>
<dbReference type="GO" id="GO:0016407">
    <property type="term" value="F:acetyltransferase activity"/>
    <property type="evidence" value="ECO:0007669"/>
    <property type="project" value="InterPro"/>
</dbReference>
<dbReference type="InterPro" id="IPR038765">
    <property type="entry name" value="Papain-like_cys_pep_sf"/>
</dbReference>
<dbReference type="InterPro" id="IPR001447">
    <property type="entry name" value="Arylamine_N-AcTrfase"/>
</dbReference>
<keyword evidence="3" id="KW-0808">Transferase</keyword>
<proteinExistence type="inferred from homology"/>
<dbReference type="EMBL" id="JACBZA010000001">
    <property type="protein sequence ID" value="NYH82069.1"/>
    <property type="molecule type" value="Genomic_DNA"/>
</dbReference>
<gene>
    <name evidence="2" type="ORF">FHR37_000920</name>
    <name evidence="3" type="ORF">SAMN05421678_116182</name>
</gene>
<comment type="similarity">
    <text evidence="1">Belongs to the arylamine N-acetyltransferase family.</text>
</comment>
<dbReference type="AlphaFoldDB" id="A0A1I2ZLE2"/>
<sequence length="241" mass="26883">MPYENIEIQLGWPTSIDPAESVQRILTGRGGYCYHLNGSFGALLSSLGYDAAPVRATIRTSVGRRPWGSHLVVLVRFPQGLWLADVGLGDGFHDPAPLAAGMVDQPPFAYRLEHLGGPTWRFHHDRRSSIAGFDLDVRPVPLGEFRPMHEWMSTAPDSSFVRKFVVQARRADHTLVLRGCVLTRVDADGRTDRDVSAEDEWFGLLCNEFGLRVDAVGADLLSKLWQRVRASHEAWDRAGRP</sequence>
<evidence type="ECO:0000313" key="2">
    <source>
        <dbReference type="EMBL" id="NYH82069.1"/>
    </source>
</evidence>